<name>A0A0B2UH79_9MICR</name>
<dbReference type="HOGENOM" id="CLU_1305198_0_0_1"/>
<evidence type="ECO:0000313" key="3">
    <source>
        <dbReference type="EMBL" id="KHN70426.1"/>
    </source>
</evidence>
<dbReference type="InParanoid" id="A0A0B2UH79"/>
<dbReference type="AlphaFoldDB" id="A0A0B2UH79"/>
<dbReference type="Proteomes" id="UP000031056">
    <property type="component" value="Unassembled WGS sequence"/>
</dbReference>
<organism evidence="3 4">
    <name type="scientific">Ordospora colligata OC4</name>
    <dbReference type="NCBI Taxonomy" id="1354746"/>
    <lineage>
        <taxon>Eukaryota</taxon>
        <taxon>Fungi</taxon>
        <taxon>Fungi incertae sedis</taxon>
        <taxon>Microsporidia</taxon>
        <taxon>Ordosporidae</taxon>
        <taxon>Ordospora</taxon>
    </lineage>
</organism>
<keyword evidence="2" id="KW-0732">Signal</keyword>
<protein>
    <submittedName>
        <fullName evidence="3">Uncharacterized protein</fullName>
    </submittedName>
</protein>
<dbReference type="GeneID" id="26260922"/>
<keyword evidence="4" id="KW-1185">Reference proteome</keyword>
<gene>
    <name evidence="3" type="ORF">M896_010790</name>
</gene>
<feature type="chain" id="PRO_5002076340" evidence="2">
    <location>
        <begin position="33"/>
        <end position="211"/>
    </location>
</feature>
<dbReference type="VEuPathDB" id="MicrosporidiaDB:M896_010790"/>
<dbReference type="RefSeq" id="XP_014564468.1">
    <property type="nucleotide sequence ID" value="XM_014708982.1"/>
</dbReference>
<reference evidence="3 4" key="1">
    <citation type="journal article" date="2014" name="MBio">
        <title>The Ordospora colligata genome; evolution of extreme reduction in microsporidia and host-to-parasite horizontal gene transfer.</title>
        <authorList>
            <person name="Pombert J.-F."/>
            <person name="Haag K.L."/>
            <person name="Beidas S."/>
            <person name="Ebert D."/>
            <person name="Keeling P.J."/>
        </authorList>
    </citation>
    <scope>NUCLEOTIDE SEQUENCE [LARGE SCALE GENOMIC DNA]</scope>
    <source>
        <strain evidence="3 4">OC4</strain>
    </source>
</reference>
<accession>A0A0B2UH79</accession>
<evidence type="ECO:0000256" key="2">
    <source>
        <dbReference type="SAM" id="SignalP"/>
    </source>
</evidence>
<evidence type="ECO:0000313" key="4">
    <source>
        <dbReference type="Proteomes" id="UP000031056"/>
    </source>
</evidence>
<feature type="region of interest" description="Disordered" evidence="1">
    <location>
        <begin position="40"/>
        <end position="62"/>
    </location>
</feature>
<comment type="caution">
    <text evidence="3">The sequence shown here is derived from an EMBL/GenBank/DDBJ whole genome shotgun (WGS) entry which is preliminary data.</text>
</comment>
<evidence type="ECO:0000256" key="1">
    <source>
        <dbReference type="SAM" id="MobiDB-lite"/>
    </source>
</evidence>
<proteinExistence type="predicted"/>
<feature type="signal peptide" evidence="2">
    <location>
        <begin position="1"/>
        <end position="32"/>
    </location>
</feature>
<dbReference type="EMBL" id="JOKQ01000001">
    <property type="protein sequence ID" value="KHN70426.1"/>
    <property type="molecule type" value="Genomic_DNA"/>
</dbReference>
<sequence>MSHTNDCMSMKMSISKLFYVMTFILSIMCQSAKPVKSVTKAPAKTVEKPSAKTRSRPKPTPEEIKKFKCPYAIDNGILDSETEIEIRCMPEKWWKFNVNDTEPILLDEIMERKDIASYYDSYVEMSYIAKDLSSDFLMLINALKVAEAQLPAELKSIIMPFVKFFGKYNQQDYYFFIDLINCLVFTAFHTPDGIQYAQKEIEIQHNSKVVA</sequence>